<dbReference type="InterPro" id="IPR036867">
    <property type="entry name" value="R3H_dom_sf"/>
</dbReference>
<dbReference type="eggNOG" id="KOG0920">
    <property type="taxonomic scope" value="Eukaryota"/>
</dbReference>
<dbReference type="InterPro" id="IPR048333">
    <property type="entry name" value="HA2_WH"/>
</dbReference>
<evidence type="ECO:0000256" key="1">
    <source>
        <dbReference type="ARBA" id="ARBA00012552"/>
    </source>
</evidence>
<dbReference type="InterPro" id="IPR034083">
    <property type="entry name" value="R3H_DEXH_helicase"/>
</dbReference>
<dbReference type="VEuPathDB" id="VectorBase:CQUJHB010292"/>
<dbReference type="PROSITE" id="PS50088">
    <property type="entry name" value="ANK_REPEAT"/>
    <property type="match status" value="1"/>
</dbReference>
<evidence type="ECO:0000313" key="14">
    <source>
        <dbReference type="EMBL" id="EDS38478.1"/>
    </source>
</evidence>
<proteinExistence type="inferred from homology"/>
<feature type="domain" description="R3H" evidence="11">
    <location>
        <begin position="17"/>
        <end position="81"/>
    </location>
</feature>
<dbReference type="SUPFAM" id="SSF52540">
    <property type="entry name" value="P-loop containing nucleoside triphosphate hydrolases"/>
    <property type="match status" value="2"/>
</dbReference>
<keyword evidence="2" id="KW-0547">Nucleotide-binding</keyword>
<dbReference type="EC" id="3.6.4.13" evidence="1"/>
<evidence type="ECO:0000256" key="8">
    <source>
        <dbReference type="ARBA" id="ARBA00060772"/>
    </source>
</evidence>
<evidence type="ECO:0000256" key="10">
    <source>
        <dbReference type="SAM" id="MobiDB-lite"/>
    </source>
</evidence>
<dbReference type="EnsemblMetazoa" id="CPIJ003405-RA">
    <property type="protein sequence ID" value="CPIJ003405-PA"/>
    <property type="gene ID" value="CPIJ003405"/>
</dbReference>
<dbReference type="GO" id="GO:0005524">
    <property type="term" value="F:ATP binding"/>
    <property type="evidence" value="ECO:0007669"/>
    <property type="project" value="UniProtKB-KW"/>
</dbReference>
<evidence type="ECO:0000259" key="12">
    <source>
        <dbReference type="PROSITE" id="PS51192"/>
    </source>
</evidence>
<reference evidence="15" key="2">
    <citation type="submission" date="2020-05" db="UniProtKB">
        <authorList>
            <consortium name="EnsemblMetazoa"/>
        </authorList>
    </citation>
    <scope>IDENTIFICATION</scope>
    <source>
        <strain evidence="15">JHB</strain>
    </source>
</reference>
<dbReference type="Pfam" id="PF00271">
    <property type="entry name" value="Helicase_C"/>
    <property type="match status" value="1"/>
</dbReference>
<dbReference type="SMART" id="SM00487">
    <property type="entry name" value="DEXDc"/>
    <property type="match status" value="1"/>
</dbReference>
<keyword evidence="5" id="KW-0067">ATP-binding</keyword>
<dbReference type="EMBL" id="DS231856">
    <property type="protein sequence ID" value="EDS38478.1"/>
    <property type="molecule type" value="Genomic_DNA"/>
</dbReference>
<dbReference type="Proteomes" id="UP000002320">
    <property type="component" value="Unassembled WGS sequence"/>
</dbReference>
<dbReference type="SMART" id="SM00248">
    <property type="entry name" value="ANK"/>
    <property type="match status" value="2"/>
</dbReference>
<dbReference type="Pfam" id="PF01424">
    <property type="entry name" value="R3H"/>
    <property type="match status" value="1"/>
</dbReference>
<dbReference type="Gene3D" id="3.10.590.10">
    <property type="entry name" value="ph1033 like domains"/>
    <property type="match status" value="1"/>
</dbReference>
<dbReference type="SUPFAM" id="SSF48403">
    <property type="entry name" value="Ankyrin repeat"/>
    <property type="match status" value="1"/>
</dbReference>
<dbReference type="FunFam" id="3.40.50.300:FF:000526">
    <property type="entry name" value="DExH-box ATP-dependent RNA helicase DExH3"/>
    <property type="match status" value="1"/>
</dbReference>
<keyword evidence="4 14" id="KW-0347">Helicase</keyword>
<reference evidence="14" key="1">
    <citation type="submission" date="2007-03" db="EMBL/GenBank/DDBJ databases">
        <title>Annotation of Culex pipiens quinquefasciatus.</title>
        <authorList>
            <consortium name="The Broad Institute Genome Sequencing Platform"/>
            <person name="Atkinson P.W."/>
            <person name="Hemingway J."/>
            <person name="Christensen B.M."/>
            <person name="Higgs S."/>
            <person name="Kodira C."/>
            <person name="Hannick L."/>
            <person name="Megy K."/>
            <person name="O'Leary S."/>
            <person name="Pearson M."/>
            <person name="Haas B.J."/>
            <person name="Mauceli E."/>
            <person name="Wortman J.R."/>
            <person name="Lee N.H."/>
            <person name="Guigo R."/>
            <person name="Stanke M."/>
            <person name="Alvarado L."/>
            <person name="Amedeo P."/>
            <person name="Antoine C.H."/>
            <person name="Arensburger P."/>
            <person name="Bidwell S.L."/>
            <person name="Crawford M."/>
            <person name="Camaro F."/>
            <person name="Devon K."/>
            <person name="Engels R."/>
            <person name="Hammond M."/>
            <person name="Howarth C."/>
            <person name="Koehrsen M."/>
            <person name="Lawson D."/>
            <person name="Montgomery P."/>
            <person name="Nene V."/>
            <person name="Nusbaum C."/>
            <person name="Puiu D."/>
            <person name="Romero-Severson J."/>
            <person name="Severson D.W."/>
            <person name="Shumway M."/>
            <person name="Sisk P."/>
            <person name="Stolte C."/>
            <person name="Zeng Q."/>
            <person name="Eisenstadt E."/>
            <person name="Fraser-Liggett C."/>
            <person name="Strausberg R."/>
            <person name="Galagan J."/>
            <person name="Birren B."/>
            <person name="Collins F.H."/>
        </authorList>
    </citation>
    <scope>NUCLEOTIDE SEQUENCE [LARGE SCALE GENOMIC DNA]</scope>
    <source>
        <strain evidence="14">JHB</strain>
    </source>
</reference>
<sequence length="1313" mass="146960">MAGSKGGGGKANINIEEDVRIAIHYMIDKFVQDEKLNEFDFPVSFTREHRAYIHDYVKNKSLKSRSHGKGNQRYLTIYKSNILSLIHDDASLELSDTSQKYIQQVLNKQGGFQKEIADSYANRKLFPSLTAYTLNLGSPNNCGKCVPPPTNASMAVLQERHRLPISPYRDTIMNCLNQNQVTIISGSTGSGKTTQIPQYILESSTLRGEPCQIICTQPRRLSAITVADRVSYERNESLGQTVGYQIRLESRLSPLTNLIFCTNGVLLRCLMGKNANSILNDLTHIIVDEVHERDQYSDFLLISLREKVLQHTKIKIILMSATIESNTFSRYFNNAPLIEIPGRLFPIESFFLEDILYRVDSYNSKINDVRRQYKGTPDFARALGGQQQLLRLPSDVASTANMDDETILLMNDILELCWIENSPDDFNHFFYLVEDENNPINFQHTETKMTALMIAAAKGYVNVVKRLLDMGADPSVKGKHNFTALDWSVSINGYNGCSQLLEMASQQSQALAAASSSSCSSSALLAQQQMQSPPKHLAKILLDVYQSTTNDDKIDHRLIFDVISYICAQLGPGGILVFLPGYDDILEQYELLSGSRSLANGSFRIYMLHSNMQTNDQNAVFKSVPHGTRKIILSTNIAETSITIDDVVFVIDSGKVKQKHYDSVTSTTSLTATWISQACATQRSGRAGRTKPGMCFRLFSRQRFEAMDKFTLPEILRVPLTEICLQTSIIASHTSILNFLSKAIQPPSTMSIKQSIKLLQKLGALDDDENLTELGLILADLPVDARLGKILLYGIFLKCLDPVLTIVSALSVNDPFVLPTNAADKDRASKSKRDMAEDSYSDCLCLLRAFQKWNDVRPSTKERQFCNRFFLNSGTMDTIGSLRTKILGHLRSIGLVKSYGAGNIQDLNQYSDSWAVVKACLVAGLYPNVCRVDKENATIKTRIDKKISPHPSSVIRDKSLKKNKESILSLPSEWIVFEEKTRAGIHCLIKCNTVVTPATVAMFCGPLFLNEEESLIPWKELDECNSDNDEHDMSDKSKLIVDDWINFAVDSDFGTSVFHFRHKLSALFLKFISNPRSYQPNANDQYLLNTVARLLEEEDRHLGFAGHNNIGQKPRPVIQTHQNAAASNGFNFSFGSDLRGGGGGGGGGGHNNNNNNRQQHHKQQQQYHGGGGKHQHNSNNSNAGNNNNNRKSEAKQRFFVVHAASVEAVQQAADSQDGWNWQPKLTKLLRKSPNLNMTLFFHISQSKCFYGAGRLTMVANRAHLNLFARSTVSFEALSTFEKSYLRGRVLEEYLDGEELSPQSGRELMEFFKK</sequence>
<dbReference type="InterPro" id="IPR001374">
    <property type="entry name" value="R3H_dom"/>
</dbReference>
<dbReference type="PANTHER" id="PTHR18934">
    <property type="entry name" value="ATP-DEPENDENT RNA HELICASE"/>
    <property type="match status" value="1"/>
</dbReference>
<dbReference type="Gene3D" id="3.40.50.300">
    <property type="entry name" value="P-loop containing nucleotide triphosphate hydrolases"/>
    <property type="match status" value="2"/>
</dbReference>
<evidence type="ECO:0000259" key="11">
    <source>
        <dbReference type="PROSITE" id="PS51061"/>
    </source>
</evidence>
<evidence type="ECO:0000313" key="16">
    <source>
        <dbReference type="Proteomes" id="UP000002320"/>
    </source>
</evidence>
<dbReference type="InterPro" id="IPR011545">
    <property type="entry name" value="DEAD/DEAH_box_helicase_dom"/>
</dbReference>
<dbReference type="InterPro" id="IPR027417">
    <property type="entry name" value="P-loop_NTPase"/>
</dbReference>
<dbReference type="Pfam" id="PF00270">
    <property type="entry name" value="DEAD"/>
    <property type="match status" value="1"/>
</dbReference>
<dbReference type="InterPro" id="IPR036770">
    <property type="entry name" value="Ankyrin_rpt-contain_sf"/>
</dbReference>
<accession>B0W816</accession>
<keyword evidence="16" id="KW-1185">Reference proteome</keyword>
<feature type="compositionally biased region" description="Low complexity" evidence="10">
    <location>
        <begin position="1177"/>
        <end position="1189"/>
    </location>
</feature>
<dbReference type="STRING" id="7176.B0W816"/>
<feature type="domain" description="Helicase C-terminal" evidence="13">
    <location>
        <begin position="558"/>
        <end position="731"/>
    </location>
</feature>
<comment type="catalytic activity">
    <reaction evidence="7">
        <text>ATP + H2O = ADP + phosphate + H(+)</text>
        <dbReference type="Rhea" id="RHEA:13065"/>
        <dbReference type="ChEBI" id="CHEBI:15377"/>
        <dbReference type="ChEBI" id="CHEBI:15378"/>
        <dbReference type="ChEBI" id="CHEBI:30616"/>
        <dbReference type="ChEBI" id="CHEBI:43474"/>
        <dbReference type="ChEBI" id="CHEBI:456216"/>
        <dbReference type="EC" id="3.6.4.13"/>
    </reaction>
</comment>
<dbReference type="PROSITE" id="PS51192">
    <property type="entry name" value="HELICASE_ATP_BIND_1"/>
    <property type="match status" value="1"/>
</dbReference>
<dbReference type="SMART" id="SM00847">
    <property type="entry name" value="HA2"/>
    <property type="match status" value="1"/>
</dbReference>
<evidence type="ECO:0000256" key="9">
    <source>
        <dbReference type="PROSITE-ProRule" id="PRU00023"/>
    </source>
</evidence>
<keyword evidence="9" id="KW-0040">ANK repeat</keyword>
<dbReference type="InterPro" id="IPR011709">
    <property type="entry name" value="DEAD-box_helicase_OB_fold"/>
</dbReference>
<dbReference type="Pfam" id="PF07717">
    <property type="entry name" value="OB_NTP_bind"/>
    <property type="match status" value="1"/>
</dbReference>
<dbReference type="FunFam" id="1.20.120.1080:FF:000002">
    <property type="entry name" value="Putative ATP-dependent RNA helicase DHX36"/>
    <property type="match status" value="1"/>
</dbReference>
<feature type="region of interest" description="Disordered" evidence="10">
    <location>
        <begin position="1136"/>
        <end position="1190"/>
    </location>
</feature>
<dbReference type="SUPFAM" id="SSF82708">
    <property type="entry name" value="R3H domain"/>
    <property type="match status" value="1"/>
</dbReference>
<evidence type="ECO:0000256" key="5">
    <source>
        <dbReference type="ARBA" id="ARBA00022840"/>
    </source>
</evidence>
<dbReference type="InterPro" id="IPR002110">
    <property type="entry name" value="Ankyrin_rpt"/>
</dbReference>
<dbReference type="CDD" id="cd17917">
    <property type="entry name" value="DEXHc_RHA-like"/>
    <property type="match status" value="1"/>
</dbReference>
<dbReference type="GO" id="GO:0016787">
    <property type="term" value="F:hydrolase activity"/>
    <property type="evidence" value="ECO:0007669"/>
    <property type="project" value="UniProtKB-KW"/>
</dbReference>
<dbReference type="GO" id="GO:0003723">
    <property type="term" value="F:RNA binding"/>
    <property type="evidence" value="ECO:0007669"/>
    <property type="project" value="UniProtKB-KW"/>
</dbReference>
<dbReference type="PROSITE" id="PS51061">
    <property type="entry name" value="R3H"/>
    <property type="match status" value="1"/>
</dbReference>
<dbReference type="CDD" id="cd06007">
    <property type="entry name" value="R3H_DEXH_helicase"/>
    <property type="match status" value="1"/>
</dbReference>
<evidence type="ECO:0000256" key="3">
    <source>
        <dbReference type="ARBA" id="ARBA00022801"/>
    </source>
</evidence>
<dbReference type="InParanoid" id="B0W816"/>
<dbReference type="SMART" id="SM00490">
    <property type="entry name" value="HELICc"/>
    <property type="match status" value="1"/>
</dbReference>
<keyword evidence="3" id="KW-0378">Hydrolase</keyword>
<evidence type="ECO:0000259" key="13">
    <source>
        <dbReference type="PROSITE" id="PS51194"/>
    </source>
</evidence>
<dbReference type="Pfam" id="PF12796">
    <property type="entry name" value="Ank_2"/>
    <property type="match status" value="1"/>
</dbReference>
<evidence type="ECO:0000256" key="2">
    <source>
        <dbReference type="ARBA" id="ARBA00022741"/>
    </source>
</evidence>
<dbReference type="PANTHER" id="PTHR18934:SF213">
    <property type="entry name" value="3'-5' RNA HELICASE YTHDC2"/>
    <property type="match status" value="1"/>
</dbReference>
<organism>
    <name type="scientific">Culex quinquefasciatus</name>
    <name type="common">Southern house mosquito</name>
    <name type="synonym">Culex pungens</name>
    <dbReference type="NCBI Taxonomy" id="7176"/>
    <lineage>
        <taxon>Eukaryota</taxon>
        <taxon>Metazoa</taxon>
        <taxon>Ecdysozoa</taxon>
        <taxon>Arthropoda</taxon>
        <taxon>Hexapoda</taxon>
        <taxon>Insecta</taxon>
        <taxon>Pterygota</taxon>
        <taxon>Neoptera</taxon>
        <taxon>Endopterygota</taxon>
        <taxon>Diptera</taxon>
        <taxon>Nematocera</taxon>
        <taxon>Culicoidea</taxon>
        <taxon>Culicidae</taxon>
        <taxon>Culicinae</taxon>
        <taxon>Culicini</taxon>
        <taxon>Culex</taxon>
        <taxon>Culex</taxon>
    </lineage>
</organism>
<name>B0W816_CULQU</name>
<evidence type="ECO:0000313" key="15">
    <source>
        <dbReference type="EnsemblMetazoa" id="CPIJ003405-PA"/>
    </source>
</evidence>
<feature type="compositionally biased region" description="Gly residues" evidence="10">
    <location>
        <begin position="1138"/>
        <end position="1150"/>
    </location>
</feature>
<comment type="similarity">
    <text evidence="8">Belongs to the DExH box helicase family.</text>
</comment>
<dbReference type="InterPro" id="IPR014001">
    <property type="entry name" value="Helicase_ATP-bd"/>
</dbReference>
<dbReference type="HOGENOM" id="CLU_001832_1_6_1"/>
<dbReference type="CDD" id="cd18791">
    <property type="entry name" value="SF2_C_RHA"/>
    <property type="match status" value="1"/>
</dbReference>
<dbReference type="Pfam" id="PF04408">
    <property type="entry name" value="WHD_HA2"/>
    <property type="match status" value="1"/>
</dbReference>
<dbReference type="OrthoDB" id="6103986at2759"/>
<feature type="repeat" description="ANK" evidence="9">
    <location>
        <begin position="447"/>
        <end position="479"/>
    </location>
</feature>
<dbReference type="PROSITE" id="PS51194">
    <property type="entry name" value="HELICASE_CTER"/>
    <property type="match status" value="1"/>
</dbReference>
<keyword evidence="6" id="KW-0694">RNA-binding</keyword>
<dbReference type="Gene3D" id="1.25.40.20">
    <property type="entry name" value="Ankyrin repeat-containing domain"/>
    <property type="match status" value="1"/>
</dbReference>
<dbReference type="Gene3D" id="3.30.1370.50">
    <property type="entry name" value="R3H-like domain"/>
    <property type="match status" value="1"/>
</dbReference>
<dbReference type="VEuPathDB" id="VectorBase:CPIJ003405"/>
<evidence type="ECO:0000256" key="6">
    <source>
        <dbReference type="ARBA" id="ARBA00022884"/>
    </source>
</evidence>
<dbReference type="FunCoup" id="B0W816">
    <property type="interactions" value="51"/>
</dbReference>
<evidence type="ECO:0000256" key="4">
    <source>
        <dbReference type="ARBA" id="ARBA00022806"/>
    </source>
</evidence>
<dbReference type="InterPro" id="IPR007502">
    <property type="entry name" value="Helicase-assoc_dom"/>
</dbReference>
<dbReference type="KEGG" id="cqu:CpipJ_CPIJ003405"/>
<dbReference type="OMA" id="XDEVHER"/>
<dbReference type="Pfam" id="PF21010">
    <property type="entry name" value="HA2_C"/>
    <property type="match status" value="1"/>
</dbReference>
<protein>
    <recommendedName>
        <fullName evidence="1">RNA helicase</fullName>
        <ecNumber evidence="1">3.6.4.13</ecNumber>
    </recommendedName>
</protein>
<evidence type="ECO:0000256" key="7">
    <source>
        <dbReference type="ARBA" id="ARBA00047984"/>
    </source>
</evidence>
<feature type="domain" description="Helicase ATP-binding" evidence="12">
    <location>
        <begin position="173"/>
        <end position="341"/>
    </location>
</feature>
<dbReference type="Gene3D" id="1.20.120.1080">
    <property type="match status" value="1"/>
</dbReference>
<dbReference type="PROSITE" id="PS50297">
    <property type="entry name" value="ANK_REP_REGION"/>
    <property type="match status" value="1"/>
</dbReference>
<gene>
    <name evidence="15" type="primary">6034550</name>
    <name evidence="14" type="ORF">CpipJ_CPIJ003405</name>
</gene>
<dbReference type="InterPro" id="IPR001650">
    <property type="entry name" value="Helicase_C-like"/>
</dbReference>
<dbReference type="SMART" id="SM00393">
    <property type="entry name" value="R3H"/>
    <property type="match status" value="1"/>
</dbReference>
<dbReference type="GO" id="GO:0003724">
    <property type="term" value="F:RNA helicase activity"/>
    <property type="evidence" value="ECO:0007669"/>
    <property type="project" value="UniProtKB-EC"/>
</dbReference>